<dbReference type="GO" id="GO:0008237">
    <property type="term" value="F:metallopeptidase activity"/>
    <property type="evidence" value="ECO:0007669"/>
    <property type="project" value="UniProtKB-KW"/>
</dbReference>
<evidence type="ECO:0000259" key="9">
    <source>
        <dbReference type="Pfam" id="PF01435"/>
    </source>
</evidence>
<dbReference type="Pfam" id="PF01435">
    <property type="entry name" value="Peptidase_M48"/>
    <property type="match status" value="1"/>
</dbReference>
<keyword evidence="6 7" id="KW-0482">Metalloprotease</keyword>
<dbReference type="InterPro" id="IPR001915">
    <property type="entry name" value="Peptidase_M48"/>
</dbReference>
<accession>A0ABV7YYH8</accession>
<dbReference type="Gene3D" id="2.20.110.10">
    <property type="entry name" value="Histone H3 K4-specific methyltransferase SET7/9 N-terminal domain"/>
    <property type="match status" value="2"/>
</dbReference>
<evidence type="ECO:0000256" key="5">
    <source>
        <dbReference type="ARBA" id="ARBA00022833"/>
    </source>
</evidence>
<dbReference type="Pfam" id="PF02493">
    <property type="entry name" value="MORN"/>
    <property type="match status" value="3"/>
</dbReference>
<dbReference type="PANTHER" id="PTHR43215:SF14">
    <property type="entry name" value="RADIAL SPOKE HEAD 1 HOMOLOG"/>
    <property type="match status" value="1"/>
</dbReference>
<feature type="chain" id="PRO_5046202107" evidence="8">
    <location>
        <begin position="18"/>
        <end position="367"/>
    </location>
</feature>
<dbReference type="Proteomes" id="UP001595616">
    <property type="component" value="Unassembled WGS sequence"/>
</dbReference>
<comment type="similarity">
    <text evidence="7">Belongs to the peptidase M48 family.</text>
</comment>
<keyword evidence="4 7" id="KW-0378">Hydrolase</keyword>
<comment type="caution">
    <text evidence="10">The sequence shown here is derived from an EMBL/GenBank/DDBJ whole genome shotgun (WGS) entry which is preliminary data.</text>
</comment>
<reference evidence="11" key="1">
    <citation type="journal article" date="2019" name="Int. J. Syst. Evol. Microbiol.">
        <title>The Global Catalogue of Microorganisms (GCM) 10K type strain sequencing project: providing services to taxonomists for standard genome sequencing and annotation.</title>
        <authorList>
            <consortium name="The Broad Institute Genomics Platform"/>
            <consortium name="The Broad Institute Genome Sequencing Center for Infectious Disease"/>
            <person name="Wu L."/>
            <person name="Ma J."/>
        </authorList>
    </citation>
    <scope>NUCLEOTIDE SEQUENCE [LARGE SCALE GENOMIC DNA]</scope>
    <source>
        <strain evidence="11">CECT 7956</strain>
    </source>
</reference>
<dbReference type="Gene3D" id="3.30.2010.10">
    <property type="entry name" value="Metalloproteases ('zincins'), catalytic domain"/>
    <property type="match status" value="1"/>
</dbReference>
<dbReference type="PANTHER" id="PTHR43215">
    <property type="entry name" value="RADIAL SPOKE HEAD 1 HOMOLOG"/>
    <property type="match status" value="1"/>
</dbReference>
<evidence type="ECO:0000256" key="2">
    <source>
        <dbReference type="ARBA" id="ARBA00022723"/>
    </source>
</evidence>
<evidence type="ECO:0000256" key="6">
    <source>
        <dbReference type="ARBA" id="ARBA00023049"/>
    </source>
</evidence>
<organism evidence="10 11">
    <name type="scientific">Lacihabitans lacunae</name>
    <dbReference type="NCBI Taxonomy" id="1028214"/>
    <lineage>
        <taxon>Bacteria</taxon>
        <taxon>Pseudomonadati</taxon>
        <taxon>Bacteroidota</taxon>
        <taxon>Cytophagia</taxon>
        <taxon>Cytophagales</taxon>
        <taxon>Leadbetterellaceae</taxon>
        <taxon>Lacihabitans</taxon>
    </lineage>
</organism>
<dbReference type="SUPFAM" id="SSF82185">
    <property type="entry name" value="Histone H3 K4-specific methyltransferase SET7/9 N-terminal domain"/>
    <property type="match status" value="1"/>
</dbReference>
<evidence type="ECO:0000256" key="7">
    <source>
        <dbReference type="RuleBase" id="RU003983"/>
    </source>
</evidence>
<sequence length="367" mass="41742">MFKYLTLLLTFSQILFAQNSLIVGKNYYGNKINEQQICDMVAFSSKPDVSKAIENIVRRSGLKQNFYVMECPNTDNCFAATRNGERLIVYDPSFMRKIDNVAKTDWAALSILAHEIGHHLQGHTIKAGGSEHEKELEADEFSGFVMYQMGATLKEAQLAIYSLTTDYTTSTHPARSLRLKAIETGYMNAKELYPDIHKSKLDEPIVVEKTVERPVDQPKDALVFEEIVVERKSIESKKTGCITGNCLDGYGVAINSKSNEKYEGLWKLGKRNGSGKEFSKDGKLKYEGEFLNGYYHGKGTLYFKYGEKYVGQFYKGKMHGQNSNYYFRNGDKLTVNYENGKKQGRARIQYYGGVEGVKFFKDDIEIR</sequence>
<keyword evidence="2" id="KW-0479">Metal-binding</keyword>
<feature type="domain" description="Peptidase M48" evidence="9">
    <location>
        <begin position="47"/>
        <end position="126"/>
    </location>
</feature>
<dbReference type="SMART" id="SM00698">
    <property type="entry name" value="MORN"/>
    <property type="match status" value="3"/>
</dbReference>
<feature type="signal peptide" evidence="8">
    <location>
        <begin position="1"/>
        <end position="17"/>
    </location>
</feature>
<evidence type="ECO:0000256" key="8">
    <source>
        <dbReference type="SAM" id="SignalP"/>
    </source>
</evidence>
<dbReference type="InterPro" id="IPR003409">
    <property type="entry name" value="MORN"/>
</dbReference>
<proteinExistence type="inferred from homology"/>
<keyword evidence="5 7" id="KW-0862">Zinc</keyword>
<dbReference type="EC" id="3.4.24.-" evidence="10"/>
<dbReference type="RefSeq" id="WP_379838881.1">
    <property type="nucleotide sequence ID" value="NZ_JBHRYQ010000001.1"/>
</dbReference>
<name>A0ABV7YYH8_9BACT</name>
<keyword evidence="3" id="KW-0677">Repeat</keyword>
<comment type="cofactor">
    <cofactor evidence="7">
        <name>Zn(2+)</name>
        <dbReference type="ChEBI" id="CHEBI:29105"/>
    </cofactor>
    <text evidence="7">Binds 1 zinc ion per subunit.</text>
</comment>
<keyword evidence="1 7" id="KW-0645">Protease</keyword>
<evidence type="ECO:0000256" key="4">
    <source>
        <dbReference type="ARBA" id="ARBA00022801"/>
    </source>
</evidence>
<evidence type="ECO:0000256" key="3">
    <source>
        <dbReference type="ARBA" id="ARBA00022737"/>
    </source>
</evidence>
<gene>
    <name evidence="10" type="ORF">ACFOOI_15275</name>
</gene>
<evidence type="ECO:0000313" key="11">
    <source>
        <dbReference type="Proteomes" id="UP001595616"/>
    </source>
</evidence>
<evidence type="ECO:0000256" key="1">
    <source>
        <dbReference type="ARBA" id="ARBA00022670"/>
    </source>
</evidence>
<evidence type="ECO:0000313" key="10">
    <source>
        <dbReference type="EMBL" id="MFC3812021.1"/>
    </source>
</evidence>
<dbReference type="EMBL" id="JBHRYQ010000001">
    <property type="protein sequence ID" value="MFC3812021.1"/>
    <property type="molecule type" value="Genomic_DNA"/>
</dbReference>
<keyword evidence="8" id="KW-0732">Signal</keyword>
<keyword evidence="11" id="KW-1185">Reference proteome</keyword>
<protein>
    <submittedName>
        <fullName evidence="10">M48 family metalloprotease</fullName>
        <ecNumber evidence="10">3.4.24.-</ecNumber>
    </submittedName>
</protein>